<dbReference type="GO" id="GO:0016787">
    <property type="term" value="F:hydrolase activity"/>
    <property type="evidence" value="ECO:0007669"/>
    <property type="project" value="UniProtKB-KW"/>
</dbReference>
<dbReference type="EC" id="3.4.24.-" evidence="11"/>
<dbReference type="InterPro" id="IPR000718">
    <property type="entry name" value="Peptidase_M13"/>
</dbReference>
<evidence type="ECO:0000313" key="12">
    <source>
        <dbReference type="Proteomes" id="UP001356170"/>
    </source>
</evidence>
<feature type="signal peptide" evidence="8">
    <location>
        <begin position="1"/>
        <end position="28"/>
    </location>
</feature>
<name>A0ABU7V0X3_9GAMM</name>
<evidence type="ECO:0000256" key="2">
    <source>
        <dbReference type="ARBA" id="ARBA00022670"/>
    </source>
</evidence>
<protein>
    <submittedName>
        <fullName evidence="11">M13 family metallopeptidase</fullName>
        <ecNumber evidence="11">3.4.24.-</ecNumber>
    </submittedName>
</protein>
<keyword evidence="5" id="KW-0862">Zinc</keyword>
<keyword evidence="2" id="KW-0645">Protease</keyword>
<evidence type="ECO:0000256" key="8">
    <source>
        <dbReference type="SAM" id="SignalP"/>
    </source>
</evidence>
<keyword evidence="6" id="KW-0482">Metalloprotease</keyword>
<dbReference type="PANTHER" id="PTHR11733">
    <property type="entry name" value="ZINC METALLOPROTEASE FAMILY M13 NEPRILYSIN-RELATED"/>
    <property type="match status" value="1"/>
</dbReference>
<dbReference type="Pfam" id="PF05649">
    <property type="entry name" value="Peptidase_M13_N"/>
    <property type="match status" value="1"/>
</dbReference>
<evidence type="ECO:0000259" key="9">
    <source>
        <dbReference type="Pfam" id="PF01431"/>
    </source>
</evidence>
<evidence type="ECO:0000256" key="5">
    <source>
        <dbReference type="ARBA" id="ARBA00022833"/>
    </source>
</evidence>
<evidence type="ECO:0000256" key="7">
    <source>
        <dbReference type="SAM" id="MobiDB-lite"/>
    </source>
</evidence>
<dbReference type="InterPro" id="IPR042089">
    <property type="entry name" value="Peptidase_M13_dom_2"/>
</dbReference>
<proteinExistence type="predicted"/>
<dbReference type="InterPro" id="IPR018497">
    <property type="entry name" value="Peptidase_M13_C"/>
</dbReference>
<feature type="region of interest" description="Disordered" evidence="7">
    <location>
        <begin position="32"/>
        <end position="53"/>
    </location>
</feature>
<sequence length="687" mass="74639">MRYHLSKVATGIVLGLSLIATSAPSAQAATKKATTKKSATAKKSGVAKTSAKPAAATTPTACTNFYQYTNQQWFKENPLGTGVSSYSALNLLRLNAESQQAALLNSFMTQPQNNVQKILGDFWASGLDEASIEADGANPIAPLLSRVNGIRNARDVAPSVAALHQIGLPVLFNFSADLDLKDLNRSIGYFTQGGIGLPDSAIYSNRSTEITKLMQEYRAYVSRMLLLSGTTQANVSKELSWVMAIESDIAALSKANADLDILQSQYATVTTKGLNRRYPLLQLEDFLKVQGVKDDVVSIADEQYFAGVNGLVGKYSAEQWRSYLRWRIADSMAPYLSRTWRDAAFDFRGRILQGRSSAGTRAQQALAAVNSAAGPMLGREYAARFMSSQSRSNAERIAATVRTAMGDAIERDTGLSAAAKTEALAKVRRTSIEVGYPKRDLDYTIQPMGRGSFGSNILIASTWQHAQEMKRIGKGNSDRRWDVLPQTPSVAYEPEHNRLIITAAALQAPIYSETAVPARWYGSLGAMVGHEISRGFDLDGRMINSDGRIGNWWSQQDLDRYESTARALSSQYQGKPYMANPAARVDGSQVLNVAMADQTGVQLARDAFVKAYPGADMKPFFEGWAGVWAQQLSPAVAAADARESAFAPGEWRTNIPLSSLPEFAATYSCPATAPMVVAPAAQVRVWR</sequence>
<dbReference type="InterPro" id="IPR008753">
    <property type="entry name" value="Peptidase_M13_N"/>
</dbReference>
<evidence type="ECO:0000256" key="1">
    <source>
        <dbReference type="ARBA" id="ARBA00001947"/>
    </source>
</evidence>
<dbReference type="EMBL" id="JAZHBO010000002">
    <property type="protein sequence ID" value="MEF2156345.1"/>
    <property type="molecule type" value="Genomic_DNA"/>
</dbReference>
<dbReference type="Proteomes" id="UP001356170">
    <property type="component" value="Unassembled WGS sequence"/>
</dbReference>
<comment type="caution">
    <text evidence="11">The sequence shown here is derived from an EMBL/GenBank/DDBJ whole genome shotgun (WGS) entry which is preliminary data.</text>
</comment>
<accession>A0ABU7V0X3</accession>
<dbReference type="RefSeq" id="WP_331704146.1">
    <property type="nucleotide sequence ID" value="NZ_JAZHBO010000002.1"/>
</dbReference>
<evidence type="ECO:0000313" key="11">
    <source>
        <dbReference type="EMBL" id="MEF2156345.1"/>
    </source>
</evidence>
<dbReference type="PANTHER" id="PTHR11733:SF222">
    <property type="entry name" value="IP12942P"/>
    <property type="match status" value="1"/>
</dbReference>
<dbReference type="Gene3D" id="3.40.390.10">
    <property type="entry name" value="Collagenase (Catalytic Domain)"/>
    <property type="match status" value="1"/>
</dbReference>
<feature type="chain" id="PRO_5046906271" evidence="8">
    <location>
        <begin position="29"/>
        <end position="687"/>
    </location>
</feature>
<gene>
    <name evidence="11" type="ORF">V3390_08930</name>
</gene>
<dbReference type="SUPFAM" id="SSF55486">
    <property type="entry name" value="Metalloproteases ('zincins'), catalytic domain"/>
    <property type="match status" value="1"/>
</dbReference>
<reference evidence="11 12" key="1">
    <citation type="submission" date="2024-01" db="EMBL/GenBank/DDBJ databases">
        <title>Novel species of the genus Luteimonas isolated from rivers.</title>
        <authorList>
            <person name="Lu H."/>
        </authorList>
    </citation>
    <scope>NUCLEOTIDE SEQUENCE [LARGE SCALE GENOMIC DNA]</scope>
    <source>
        <strain evidence="11 12">FXH3W</strain>
    </source>
</reference>
<keyword evidence="8" id="KW-0732">Signal</keyword>
<feature type="domain" description="Peptidase M13 N-terminal" evidence="10">
    <location>
        <begin position="62"/>
        <end position="437"/>
    </location>
</feature>
<dbReference type="InterPro" id="IPR024079">
    <property type="entry name" value="MetalloPept_cat_dom_sf"/>
</dbReference>
<organism evidence="11 12">
    <name type="scientific">Aquilutibacter rugosus</name>
    <dbReference type="NCBI Taxonomy" id="3115820"/>
    <lineage>
        <taxon>Bacteria</taxon>
        <taxon>Pseudomonadati</taxon>
        <taxon>Pseudomonadota</taxon>
        <taxon>Gammaproteobacteria</taxon>
        <taxon>Lysobacterales</taxon>
        <taxon>Lysobacteraceae</taxon>
        <taxon>Aquilutibacter</taxon>
    </lineage>
</organism>
<keyword evidence="12" id="KW-1185">Reference proteome</keyword>
<dbReference type="CDD" id="cd08662">
    <property type="entry name" value="M13"/>
    <property type="match status" value="1"/>
</dbReference>
<evidence type="ECO:0000256" key="6">
    <source>
        <dbReference type="ARBA" id="ARBA00023049"/>
    </source>
</evidence>
<keyword evidence="4 11" id="KW-0378">Hydrolase</keyword>
<evidence type="ECO:0000259" key="10">
    <source>
        <dbReference type="Pfam" id="PF05649"/>
    </source>
</evidence>
<dbReference type="Pfam" id="PF01431">
    <property type="entry name" value="Peptidase_M13"/>
    <property type="match status" value="1"/>
</dbReference>
<evidence type="ECO:0000256" key="4">
    <source>
        <dbReference type="ARBA" id="ARBA00022801"/>
    </source>
</evidence>
<feature type="domain" description="Peptidase M13 C-terminal" evidence="9">
    <location>
        <begin position="492"/>
        <end position="682"/>
    </location>
</feature>
<dbReference type="PROSITE" id="PS51885">
    <property type="entry name" value="NEPRILYSIN"/>
    <property type="match status" value="1"/>
</dbReference>
<comment type="cofactor">
    <cofactor evidence="1">
        <name>Zn(2+)</name>
        <dbReference type="ChEBI" id="CHEBI:29105"/>
    </cofactor>
</comment>
<keyword evidence="3" id="KW-0479">Metal-binding</keyword>
<dbReference type="Gene3D" id="1.10.1380.10">
    <property type="entry name" value="Neutral endopeptidase , domain2"/>
    <property type="match status" value="1"/>
</dbReference>
<evidence type="ECO:0000256" key="3">
    <source>
        <dbReference type="ARBA" id="ARBA00022723"/>
    </source>
</evidence>